<dbReference type="EMBL" id="JBICBT010000078">
    <property type="protein sequence ID" value="KAL3124180.1"/>
    <property type="molecule type" value="Genomic_DNA"/>
</dbReference>
<evidence type="ECO:0000256" key="1">
    <source>
        <dbReference type="ARBA" id="ARBA00022614"/>
    </source>
</evidence>
<evidence type="ECO:0000256" key="2">
    <source>
        <dbReference type="ARBA" id="ARBA00022737"/>
    </source>
</evidence>
<dbReference type="SUPFAM" id="SSF52058">
    <property type="entry name" value="L domain-like"/>
    <property type="match status" value="1"/>
</dbReference>
<dbReference type="InterPro" id="IPR050836">
    <property type="entry name" value="SDS22/Internalin_LRR"/>
</dbReference>
<accession>A0ABD2MBX6</accession>
<dbReference type="PANTHER" id="PTHR46652">
    <property type="entry name" value="LEUCINE-RICH REPEAT AND IQ DOMAIN-CONTAINING PROTEIN 1-RELATED"/>
    <property type="match status" value="1"/>
</dbReference>
<dbReference type="SUPFAM" id="SSF54236">
    <property type="entry name" value="Ubiquitin-like"/>
    <property type="match status" value="1"/>
</dbReference>
<dbReference type="AlphaFoldDB" id="A0ABD2MBX6"/>
<name>A0ABD2MBX6_9BILA</name>
<dbReference type="Proteomes" id="UP001620626">
    <property type="component" value="Unassembled WGS sequence"/>
</dbReference>
<proteinExistence type="predicted"/>
<keyword evidence="4" id="KW-1185">Reference proteome</keyword>
<keyword evidence="2" id="KW-0677">Repeat</keyword>
<dbReference type="PANTHER" id="PTHR46652:SF7">
    <property type="entry name" value="LEUCINE-RICH REPEAT AND IQ DOMAIN-CONTAINING PROTEIN 1"/>
    <property type="match status" value="1"/>
</dbReference>
<protein>
    <recommendedName>
        <fullName evidence="5">Tubulin-specific chaperone cofactor E-like protein</fullName>
    </recommendedName>
</protein>
<organism evidence="3 4">
    <name type="scientific">Heterodera trifolii</name>
    <dbReference type="NCBI Taxonomy" id="157864"/>
    <lineage>
        <taxon>Eukaryota</taxon>
        <taxon>Metazoa</taxon>
        <taxon>Ecdysozoa</taxon>
        <taxon>Nematoda</taxon>
        <taxon>Chromadorea</taxon>
        <taxon>Rhabditida</taxon>
        <taxon>Tylenchina</taxon>
        <taxon>Tylenchomorpha</taxon>
        <taxon>Tylenchoidea</taxon>
        <taxon>Heteroderidae</taxon>
        <taxon>Heteroderinae</taxon>
        <taxon>Heterodera</taxon>
    </lineage>
</organism>
<gene>
    <name evidence="3" type="ORF">niasHT_004769</name>
</gene>
<sequence>MLTNNSRNNDGSNSAAAFPSATAEGTVAALGDANAMSTVPAEAATVDGEDSILYQMERKYFCCPYDEEKEQQLKKLGEEEDTPYIIDIFGSSPFQFGNSPLVAAHERVLELLVLDNLGILRVGPLDRFVGLAKNVTELMLSGNRLGWAEVGQLFGALPLLRVLNLSRNNALNISPRGAEMAEARKLDVLILNDLSLSFATLRHLLPFAPALRELHLAKNHFGDISSLPASSTAPISHSLRELHLNECALSNWCHVLTVLCHFPQLKSLILAGNQIQTVERRCACGNETDLLCGELNALSLNNTMLSNWEAIENLAAIRHLDELRVANVPLLATYSEEERRHLIIGRLRSLKLLNGSKIDERQREESERFFIRYYAEGEKRPLIYEQLIAEHGILEQLVKVDLTPKSHARVLIRCEESEWVRCWVRLRLSGTVHGLMQFAEHLTHIPLKMMRLFYMERGGIGPTELRVPGKQLRLLHIEDGDEFVVQSKMSLCERPRH</sequence>
<dbReference type="InterPro" id="IPR032675">
    <property type="entry name" value="LRR_dom_sf"/>
</dbReference>
<dbReference type="Gene3D" id="3.80.10.10">
    <property type="entry name" value="Ribonuclease Inhibitor"/>
    <property type="match status" value="2"/>
</dbReference>
<evidence type="ECO:0008006" key="5">
    <source>
        <dbReference type="Google" id="ProtNLM"/>
    </source>
</evidence>
<reference evidence="3 4" key="1">
    <citation type="submission" date="2024-10" db="EMBL/GenBank/DDBJ databases">
        <authorList>
            <person name="Kim D."/>
        </authorList>
    </citation>
    <scope>NUCLEOTIDE SEQUENCE [LARGE SCALE GENOMIC DNA]</scope>
    <source>
        <strain evidence="3">BH-2024</strain>
    </source>
</reference>
<evidence type="ECO:0000313" key="3">
    <source>
        <dbReference type="EMBL" id="KAL3124180.1"/>
    </source>
</evidence>
<evidence type="ECO:0000313" key="4">
    <source>
        <dbReference type="Proteomes" id="UP001620626"/>
    </source>
</evidence>
<dbReference type="InterPro" id="IPR029071">
    <property type="entry name" value="Ubiquitin-like_domsf"/>
</dbReference>
<keyword evidence="1" id="KW-0433">Leucine-rich repeat</keyword>
<comment type="caution">
    <text evidence="3">The sequence shown here is derived from an EMBL/GenBank/DDBJ whole genome shotgun (WGS) entry which is preliminary data.</text>
</comment>